<name>A0A841Q4P9_9BACI</name>
<feature type="transmembrane region" description="Helical" evidence="7">
    <location>
        <begin position="386"/>
        <end position="405"/>
    </location>
</feature>
<evidence type="ECO:0000313" key="8">
    <source>
        <dbReference type="EMBL" id="MBB6453386.1"/>
    </source>
</evidence>
<protein>
    <submittedName>
        <fullName evidence="8">MFS family permease</fullName>
    </submittedName>
</protein>
<comment type="subcellular location">
    <subcellularLocation>
        <location evidence="1">Cell membrane</location>
        <topology evidence="1">Multi-pass membrane protein</topology>
    </subcellularLocation>
</comment>
<evidence type="ECO:0000256" key="7">
    <source>
        <dbReference type="SAM" id="Phobius"/>
    </source>
</evidence>
<dbReference type="EMBL" id="JACHGH010000004">
    <property type="protein sequence ID" value="MBB6453386.1"/>
    <property type="molecule type" value="Genomic_DNA"/>
</dbReference>
<keyword evidence="6 7" id="KW-0472">Membrane</keyword>
<feature type="transmembrane region" description="Helical" evidence="7">
    <location>
        <begin position="152"/>
        <end position="169"/>
    </location>
</feature>
<evidence type="ECO:0000256" key="5">
    <source>
        <dbReference type="ARBA" id="ARBA00022989"/>
    </source>
</evidence>
<keyword evidence="9" id="KW-1185">Reference proteome</keyword>
<organism evidence="8 9">
    <name type="scientific">Salirhabdus euzebyi</name>
    <dbReference type="NCBI Taxonomy" id="394506"/>
    <lineage>
        <taxon>Bacteria</taxon>
        <taxon>Bacillati</taxon>
        <taxon>Bacillota</taxon>
        <taxon>Bacilli</taxon>
        <taxon>Bacillales</taxon>
        <taxon>Bacillaceae</taxon>
        <taxon>Salirhabdus</taxon>
    </lineage>
</organism>
<comment type="caution">
    <text evidence="8">The sequence shown here is derived from an EMBL/GenBank/DDBJ whole genome shotgun (WGS) entry which is preliminary data.</text>
</comment>
<feature type="transmembrane region" description="Helical" evidence="7">
    <location>
        <begin position="175"/>
        <end position="192"/>
    </location>
</feature>
<feature type="transmembrane region" description="Helical" evidence="7">
    <location>
        <begin position="258"/>
        <end position="278"/>
    </location>
</feature>
<feature type="transmembrane region" description="Helical" evidence="7">
    <location>
        <begin position="12"/>
        <end position="37"/>
    </location>
</feature>
<evidence type="ECO:0000256" key="4">
    <source>
        <dbReference type="ARBA" id="ARBA00022692"/>
    </source>
</evidence>
<proteinExistence type="predicted"/>
<dbReference type="AlphaFoldDB" id="A0A841Q4P9"/>
<dbReference type="GO" id="GO:0005886">
    <property type="term" value="C:plasma membrane"/>
    <property type="evidence" value="ECO:0007669"/>
    <property type="project" value="UniProtKB-SubCell"/>
</dbReference>
<evidence type="ECO:0000256" key="3">
    <source>
        <dbReference type="ARBA" id="ARBA00022475"/>
    </source>
</evidence>
<keyword evidence="2" id="KW-0813">Transport</keyword>
<dbReference type="InterPro" id="IPR036259">
    <property type="entry name" value="MFS_trans_sf"/>
</dbReference>
<dbReference type="PANTHER" id="PTHR43266">
    <property type="entry name" value="MACROLIDE-EFFLUX PROTEIN"/>
    <property type="match status" value="1"/>
</dbReference>
<dbReference type="PANTHER" id="PTHR43266:SF2">
    <property type="entry name" value="MAJOR FACILITATOR SUPERFAMILY (MFS) PROFILE DOMAIN-CONTAINING PROTEIN"/>
    <property type="match status" value="1"/>
</dbReference>
<evidence type="ECO:0000256" key="6">
    <source>
        <dbReference type="ARBA" id="ARBA00023136"/>
    </source>
</evidence>
<keyword evidence="5 7" id="KW-1133">Transmembrane helix</keyword>
<feature type="transmembrane region" description="Helical" evidence="7">
    <location>
        <begin position="106"/>
        <end position="131"/>
    </location>
</feature>
<dbReference type="SUPFAM" id="SSF103473">
    <property type="entry name" value="MFS general substrate transporter"/>
    <property type="match status" value="1"/>
</dbReference>
<feature type="transmembrane region" description="Helical" evidence="7">
    <location>
        <begin position="290"/>
        <end position="316"/>
    </location>
</feature>
<sequence>MNFSLFKNKNFTLHAISQGTGLFGTLCLQIAFSLYILDLTGSAGMFANALVLSLLPNLLFGLFAGVYVDRINRKKLIVCLDVMRALVLLIYLFVDIFYTISPTHVYILIFFLGICSTFFTPAFVSILPNIVEKEELIDANAVERPLMESIRVIAPVLGALFYGIGGLTINLSINIVAFFISAFTISFIHFGIKDEIMQKKESMIKSVKEGFGVFKGDVQLTSLVINGFLTHFFLFSIVLVGFPFIIKEIFHGTDLDVGIVESAAAIGSLSSIFIVMYLKKRKTTMTKGIFIGVIGMSVSVLPLLVVALPFVATFLANSKIAMILFFSLITLVIFWMFGNYGVYFVSFYQIRVPNHLIGRYSAIMLLIFSFGRFIGFKFFGYVLDQYPLLLTFIILAVGMILKIIVHIPFMRVEQKETPPSLTIPVNG</sequence>
<feature type="transmembrane region" description="Helical" evidence="7">
    <location>
        <begin position="360"/>
        <end position="380"/>
    </location>
</feature>
<dbReference type="InterPro" id="IPR010290">
    <property type="entry name" value="TM_effector"/>
</dbReference>
<dbReference type="CDD" id="cd06173">
    <property type="entry name" value="MFS_MefA_like"/>
    <property type="match status" value="1"/>
</dbReference>
<evidence type="ECO:0000256" key="1">
    <source>
        <dbReference type="ARBA" id="ARBA00004651"/>
    </source>
</evidence>
<feature type="transmembrane region" description="Helical" evidence="7">
    <location>
        <begin position="43"/>
        <end position="64"/>
    </location>
</feature>
<dbReference type="Pfam" id="PF05977">
    <property type="entry name" value="MFS_3"/>
    <property type="match status" value="1"/>
</dbReference>
<feature type="transmembrane region" description="Helical" evidence="7">
    <location>
        <begin position="322"/>
        <end position="348"/>
    </location>
</feature>
<keyword evidence="4 7" id="KW-0812">Transmembrane</keyword>
<dbReference type="Gene3D" id="1.20.1250.20">
    <property type="entry name" value="MFS general substrate transporter like domains"/>
    <property type="match status" value="1"/>
</dbReference>
<keyword evidence="3" id="KW-1003">Cell membrane</keyword>
<feature type="transmembrane region" description="Helical" evidence="7">
    <location>
        <begin position="223"/>
        <end position="246"/>
    </location>
</feature>
<dbReference type="RefSeq" id="WP_174497879.1">
    <property type="nucleotide sequence ID" value="NZ_CADDWK010000021.1"/>
</dbReference>
<accession>A0A841Q4P9</accession>
<evidence type="ECO:0000256" key="2">
    <source>
        <dbReference type="ARBA" id="ARBA00022448"/>
    </source>
</evidence>
<gene>
    <name evidence="8" type="ORF">HNQ94_001834</name>
</gene>
<evidence type="ECO:0000313" key="9">
    <source>
        <dbReference type="Proteomes" id="UP000581688"/>
    </source>
</evidence>
<dbReference type="Proteomes" id="UP000581688">
    <property type="component" value="Unassembled WGS sequence"/>
</dbReference>
<feature type="transmembrane region" description="Helical" evidence="7">
    <location>
        <begin position="76"/>
        <end position="100"/>
    </location>
</feature>
<reference evidence="8 9" key="1">
    <citation type="submission" date="2020-08" db="EMBL/GenBank/DDBJ databases">
        <title>Genomic Encyclopedia of Type Strains, Phase IV (KMG-IV): sequencing the most valuable type-strain genomes for metagenomic binning, comparative biology and taxonomic classification.</title>
        <authorList>
            <person name="Goeker M."/>
        </authorList>
    </citation>
    <scope>NUCLEOTIDE SEQUENCE [LARGE SCALE GENOMIC DNA]</scope>
    <source>
        <strain evidence="8 9">DSM 19612</strain>
    </source>
</reference>